<gene>
    <name evidence="1" type="ORF">LCGC14_1965300</name>
</gene>
<proteinExistence type="predicted"/>
<accession>A0A0F9HRT4</accession>
<comment type="caution">
    <text evidence="1">The sequence shown here is derived from an EMBL/GenBank/DDBJ whole genome shotgun (WGS) entry which is preliminary data.</text>
</comment>
<protein>
    <submittedName>
        <fullName evidence="1">Uncharacterized protein</fullName>
    </submittedName>
</protein>
<name>A0A0F9HRT4_9ZZZZ</name>
<evidence type="ECO:0000313" key="1">
    <source>
        <dbReference type="EMBL" id="KKL84380.1"/>
    </source>
</evidence>
<organism evidence="1">
    <name type="scientific">marine sediment metagenome</name>
    <dbReference type="NCBI Taxonomy" id="412755"/>
    <lineage>
        <taxon>unclassified sequences</taxon>
        <taxon>metagenomes</taxon>
        <taxon>ecological metagenomes</taxon>
    </lineage>
</organism>
<reference evidence="1" key="1">
    <citation type="journal article" date="2015" name="Nature">
        <title>Complex archaea that bridge the gap between prokaryotes and eukaryotes.</title>
        <authorList>
            <person name="Spang A."/>
            <person name="Saw J.H."/>
            <person name="Jorgensen S.L."/>
            <person name="Zaremba-Niedzwiedzka K."/>
            <person name="Martijn J."/>
            <person name="Lind A.E."/>
            <person name="van Eijk R."/>
            <person name="Schleper C."/>
            <person name="Guy L."/>
            <person name="Ettema T.J."/>
        </authorList>
    </citation>
    <scope>NUCLEOTIDE SEQUENCE</scope>
</reference>
<dbReference type="EMBL" id="LAZR01021710">
    <property type="protein sequence ID" value="KKL84380.1"/>
    <property type="molecule type" value="Genomic_DNA"/>
</dbReference>
<dbReference type="AlphaFoldDB" id="A0A0F9HRT4"/>
<sequence length="166" mass="18894">MAIPFGALRGAARRGLFRQYAQARWAPGISAQAILSETRAIGLSIRRTDALSIIREMAGREVSRSVIRFVPDDRVPGIQMFAETRLRLEQRFQTIFEVRGRNVLTGEPATRRVSFISNERVSLGEMKRQLLEQVQREYAPREGIDYYEIVPVEGLIRADPPFTTES</sequence>